<proteinExistence type="predicted"/>
<feature type="region of interest" description="Disordered" evidence="1">
    <location>
        <begin position="73"/>
        <end position="134"/>
    </location>
</feature>
<dbReference type="Proteomes" id="UP001292094">
    <property type="component" value="Unassembled WGS sequence"/>
</dbReference>
<evidence type="ECO:0000256" key="1">
    <source>
        <dbReference type="SAM" id="MobiDB-lite"/>
    </source>
</evidence>
<feature type="region of interest" description="Disordered" evidence="1">
    <location>
        <begin position="186"/>
        <end position="248"/>
    </location>
</feature>
<organism evidence="2 3">
    <name type="scientific">Petrolisthes manimaculis</name>
    <dbReference type="NCBI Taxonomy" id="1843537"/>
    <lineage>
        <taxon>Eukaryota</taxon>
        <taxon>Metazoa</taxon>
        <taxon>Ecdysozoa</taxon>
        <taxon>Arthropoda</taxon>
        <taxon>Crustacea</taxon>
        <taxon>Multicrustacea</taxon>
        <taxon>Malacostraca</taxon>
        <taxon>Eumalacostraca</taxon>
        <taxon>Eucarida</taxon>
        <taxon>Decapoda</taxon>
        <taxon>Pleocyemata</taxon>
        <taxon>Anomura</taxon>
        <taxon>Galatheoidea</taxon>
        <taxon>Porcellanidae</taxon>
        <taxon>Petrolisthes</taxon>
    </lineage>
</organism>
<sequence>MADNLSNQNKEVCGITPDSSQQLPAREILLKTHKAELQKRCREMGLTNIWVKKDQLVDKILQNSHLIEKHADEQQETLSPANVPTPHPDNQLQLPEPARSPHPDNQLQLPEPARSPHPEASQPQNKNDPELLLFNNTSDDTQLFESVTSLLTPATTFLPEALDPYPIIASYHTGTTDITRDRAAFHDTSGELRDETSGELRDETSGEVRDETSGEVRDETSGELRDEASGEVRNQTSGEVQDEASGEMKDEEYSIQHDNDPFRNLKVTPVDLGGAAVTRQQKRKGRDVRPLKVQSTDTAHHDPVTDVEQEADQSLQCLLRRHRESPAGIYPMLKEGGVWFHSPLLWSPVKTLTLLNTTRHSIDNVTQSPCPPLDNSNNDQWKNEFMEKVTKDISTIMVKLETKDSEIELLNTEVKSAYSLIETLQQRIYHLETSERQDNKHEDGKVTTSSPSQCLFLGDTNLTHVRRSDLGDNCSVRTVTHANMDLLSSWVSEKLTWSPSHCVIYCGLYDVLDGKSPDSIYDNLGSLISNLKDKSSNVEICVCEIAPVLISQEVETRITDYNKNLVEWGKQNGVCVVKTVPALTLGSGETDELCFEEENQIQLLNRLGIIKLLSTIDKQCNGFTLSKNWQKTKKNSSSLFNKLDKRDQRVPGNKHQYSGQNNGIIPNTSPSQSDVFQPHPKKMSSSTSYASILRNQAPLHRIDTGTPRWRNQVVQPQELDHHLTQEVTQEAPRQYRSSNVQRETLMYSPTAPVQREMQRCTETSLQRTSSRRGQEAMWEHNRRNHDSTSSPNFGDGYEGYWRDSRSSDGGKTTNQVSSTNHRLVTPPQRGWAHHPTPHHGPTTISTPTTTHQHTHRKMGCYNCGEFNHRRSTCSDERSYQTCGTLA</sequence>
<feature type="compositionally biased region" description="Low complexity" evidence="1">
    <location>
        <begin position="839"/>
        <end position="850"/>
    </location>
</feature>
<dbReference type="Gene3D" id="3.40.50.1110">
    <property type="entry name" value="SGNH hydrolase"/>
    <property type="match status" value="1"/>
</dbReference>
<keyword evidence="3" id="KW-1185">Reference proteome</keyword>
<protein>
    <recommendedName>
        <fullName evidence="4">CCHC-type domain-containing protein</fullName>
    </recommendedName>
</protein>
<dbReference type="InterPro" id="IPR036514">
    <property type="entry name" value="SGNH_hydro_sf"/>
</dbReference>
<feature type="compositionally biased region" description="Basic and acidic residues" evidence="1">
    <location>
        <begin position="186"/>
        <end position="230"/>
    </location>
</feature>
<feature type="region of interest" description="Disordered" evidence="1">
    <location>
        <begin position="755"/>
        <end position="850"/>
    </location>
</feature>
<feature type="compositionally biased region" description="Polar residues" evidence="1">
    <location>
        <begin position="809"/>
        <end position="822"/>
    </location>
</feature>
<evidence type="ECO:0000313" key="3">
    <source>
        <dbReference type="Proteomes" id="UP001292094"/>
    </source>
</evidence>
<gene>
    <name evidence="2" type="ORF">Pmani_025460</name>
</gene>
<dbReference type="EMBL" id="JAWZYT010002730">
    <property type="protein sequence ID" value="KAK4302452.1"/>
    <property type="molecule type" value="Genomic_DNA"/>
</dbReference>
<feature type="region of interest" description="Disordered" evidence="1">
    <location>
        <begin position="278"/>
        <end position="299"/>
    </location>
</feature>
<feature type="compositionally biased region" description="Polar residues" evidence="1">
    <location>
        <begin position="655"/>
        <end position="675"/>
    </location>
</feature>
<dbReference type="SUPFAM" id="SSF52266">
    <property type="entry name" value="SGNH hydrolase"/>
    <property type="match status" value="1"/>
</dbReference>
<dbReference type="AlphaFoldDB" id="A0AAE1P867"/>
<reference evidence="2" key="1">
    <citation type="submission" date="2023-11" db="EMBL/GenBank/DDBJ databases">
        <title>Genome assemblies of two species of porcelain crab, Petrolisthes cinctipes and Petrolisthes manimaculis (Anomura: Porcellanidae).</title>
        <authorList>
            <person name="Angst P."/>
        </authorList>
    </citation>
    <scope>NUCLEOTIDE SEQUENCE</scope>
    <source>
        <strain evidence="2">PB745_02</strain>
        <tissue evidence="2">Gill</tissue>
    </source>
</reference>
<feature type="region of interest" description="Disordered" evidence="1">
    <location>
        <begin position="649"/>
        <end position="685"/>
    </location>
</feature>
<accession>A0AAE1P867</accession>
<comment type="caution">
    <text evidence="2">The sequence shown here is derived from an EMBL/GenBank/DDBJ whole genome shotgun (WGS) entry which is preliminary data.</text>
</comment>
<feature type="compositionally biased region" description="Polar residues" evidence="1">
    <location>
        <begin position="76"/>
        <end position="93"/>
    </location>
</feature>
<name>A0AAE1P867_9EUCA</name>
<feature type="compositionally biased region" description="Basic and acidic residues" evidence="1">
    <location>
        <begin position="772"/>
        <end position="786"/>
    </location>
</feature>
<evidence type="ECO:0008006" key="4">
    <source>
        <dbReference type="Google" id="ProtNLM"/>
    </source>
</evidence>
<evidence type="ECO:0000313" key="2">
    <source>
        <dbReference type="EMBL" id="KAK4302452.1"/>
    </source>
</evidence>